<keyword evidence="2" id="KW-1185">Reference proteome</keyword>
<organism evidence="1 2">
    <name type="scientific">Mucilaginibacter gotjawali</name>
    <dbReference type="NCBI Taxonomy" id="1550579"/>
    <lineage>
        <taxon>Bacteria</taxon>
        <taxon>Pseudomonadati</taxon>
        <taxon>Bacteroidota</taxon>
        <taxon>Sphingobacteriia</taxon>
        <taxon>Sphingobacteriales</taxon>
        <taxon>Sphingobacteriaceae</taxon>
        <taxon>Mucilaginibacter</taxon>
    </lineage>
</organism>
<proteinExistence type="predicted"/>
<evidence type="ECO:0000313" key="1">
    <source>
        <dbReference type="EMBL" id="BAU54752.1"/>
    </source>
</evidence>
<protein>
    <submittedName>
        <fullName evidence="1">Uncharacterized protein</fullName>
    </submittedName>
</protein>
<dbReference type="Proteomes" id="UP000218263">
    <property type="component" value="Chromosome"/>
</dbReference>
<dbReference type="AlphaFoldDB" id="A0A0X8X423"/>
<dbReference type="PROSITE" id="PS50005">
    <property type="entry name" value="TPR"/>
    <property type="match status" value="1"/>
</dbReference>
<dbReference type="OrthoDB" id="739506at2"/>
<evidence type="ECO:0000313" key="2">
    <source>
        <dbReference type="Proteomes" id="UP000218263"/>
    </source>
</evidence>
<sequence length="440" mass="47451">MKIKFLMIGLLGLSTVTAFAQKGVLRDAQESYDKYTVENSQKILAAKAKQDIADAKTSIDKASTNDKTATLPQTYALIGAIYSATAALDTTASPATAALITTAQEAIKKAKDAVGTEKDADIKSKCTKLIADAGTNLAIYFQAQGVKQYQGGKFELAYQSFDNWSQATGDTTATYYAALAASNAGNTNPKFYPYAISNYNKLLSTNYSQNAKIYGYQATLYIINKDTASALKVISEGVAKFPANADLRGQEIKFYLMAGKDSEIIGKLESAVAADPKNKELCFYAGLSFTRVGDASAAKAAKAKDAAAKAADNKAALDYYSKAADYYKKAIAIDPNYLDANLNLGEVMMKPAIDFYNAANSLPSNATQKQYDELRAKADVQFDLALPYLQKAVDLDSKSNAALTNLWNYYRGKYDKAHAAENKAKAADIKKQIDALPSKN</sequence>
<dbReference type="InterPro" id="IPR019734">
    <property type="entry name" value="TPR_rpt"/>
</dbReference>
<name>A0A0X8X423_9SPHI</name>
<dbReference type="KEGG" id="mgot:MgSA37_02930"/>
<dbReference type="EMBL" id="AP017313">
    <property type="protein sequence ID" value="BAU54752.1"/>
    <property type="molecule type" value="Genomic_DNA"/>
</dbReference>
<reference evidence="1 2" key="1">
    <citation type="submission" date="2015-12" db="EMBL/GenBank/DDBJ databases">
        <title>Genome sequence of Mucilaginibacter gotjawali.</title>
        <authorList>
            <person name="Lee J.S."/>
            <person name="Lee K.C."/>
            <person name="Kim K.K."/>
            <person name="Lee B.W."/>
        </authorList>
    </citation>
    <scope>NUCLEOTIDE SEQUENCE [LARGE SCALE GENOMIC DNA]</scope>
    <source>
        <strain evidence="1 2">SA3-7</strain>
    </source>
</reference>
<dbReference type="InterPro" id="IPR011990">
    <property type="entry name" value="TPR-like_helical_dom_sf"/>
</dbReference>
<accession>A0A0X8X423</accession>
<dbReference type="SUPFAM" id="SSF48452">
    <property type="entry name" value="TPR-like"/>
    <property type="match status" value="1"/>
</dbReference>
<dbReference type="RefSeq" id="WP_096352804.1">
    <property type="nucleotide sequence ID" value="NZ_AP017313.1"/>
</dbReference>
<dbReference type="Gene3D" id="1.25.40.10">
    <property type="entry name" value="Tetratricopeptide repeat domain"/>
    <property type="match status" value="2"/>
</dbReference>
<gene>
    <name evidence="1" type="ORF">MgSA37_02930</name>
</gene>